<sequence length="124" mass="13711">MKKKKCLSAVLFDIGLVSTLSISASAYSLIGKCNGVGCEAQLNVSGNKFRAGTYASQTMAKISVTLDGESEWWADKDIQQNKKEAYTYATIKTLNAWSTHHADNNRGDDFNRSIGYQNGNFFRK</sequence>
<reference evidence="2 3" key="1">
    <citation type="submission" date="2014-01" db="EMBL/GenBank/DDBJ databases">
        <title>Plasmidome dynamics in the species complex Clostridium novyi sensu lato converts strains of independent lineages into distinctly different pathogens.</title>
        <authorList>
            <person name="Skarin H."/>
            <person name="Segerman B."/>
        </authorList>
    </citation>
    <scope>NUCLEOTIDE SEQUENCE [LARGE SCALE GENOMIC DNA]</scope>
    <source>
        <strain evidence="2 3">4552</strain>
    </source>
</reference>
<evidence type="ECO:0000313" key="2">
    <source>
        <dbReference type="EMBL" id="KGM93980.1"/>
    </source>
</evidence>
<feature type="signal peptide" evidence="1">
    <location>
        <begin position="1"/>
        <end position="26"/>
    </location>
</feature>
<organism evidence="2 3">
    <name type="scientific">Clostridium novyi A str. 4552</name>
    <dbReference type="NCBI Taxonomy" id="1444289"/>
    <lineage>
        <taxon>Bacteria</taxon>
        <taxon>Bacillati</taxon>
        <taxon>Bacillota</taxon>
        <taxon>Clostridia</taxon>
        <taxon>Eubacteriales</taxon>
        <taxon>Clostridiaceae</taxon>
        <taxon>Clostridium</taxon>
    </lineage>
</organism>
<gene>
    <name evidence="2" type="ORF">Z968_12330</name>
</gene>
<protein>
    <recommendedName>
        <fullName evidence="4">Bacteriocin</fullName>
    </recommendedName>
</protein>
<evidence type="ECO:0000313" key="3">
    <source>
        <dbReference type="Proteomes" id="UP000030012"/>
    </source>
</evidence>
<comment type="caution">
    <text evidence="2">The sequence shown here is derived from an EMBL/GenBank/DDBJ whole genome shotgun (WGS) entry which is preliminary data.</text>
</comment>
<accession>A0A0A0I2S4</accession>
<evidence type="ECO:0000256" key="1">
    <source>
        <dbReference type="SAM" id="SignalP"/>
    </source>
</evidence>
<dbReference type="Proteomes" id="UP000030012">
    <property type="component" value="Unassembled WGS sequence"/>
</dbReference>
<feature type="chain" id="PRO_5001970448" description="Bacteriocin" evidence="1">
    <location>
        <begin position="27"/>
        <end position="124"/>
    </location>
</feature>
<proteinExistence type="predicted"/>
<keyword evidence="1" id="KW-0732">Signal</keyword>
<dbReference type="EMBL" id="JENJ01000089">
    <property type="protein sequence ID" value="KGM93980.1"/>
    <property type="molecule type" value="Genomic_DNA"/>
</dbReference>
<dbReference type="RefSeq" id="WP_039256284.1">
    <property type="nucleotide sequence ID" value="NZ_JENJ01000089.1"/>
</dbReference>
<evidence type="ECO:0008006" key="4">
    <source>
        <dbReference type="Google" id="ProtNLM"/>
    </source>
</evidence>
<name>A0A0A0I2S4_CLONO</name>
<dbReference type="AlphaFoldDB" id="A0A0A0I2S4"/>